<feature type="signal peptide" evidence="12">
    <location>
        <begin position="1"/>
        <end position="21"/>
    </location>
</feature>
<keyword evidence="9" id="KW-0408">Iron</keyword>
<evidence type="ECO:0000313" key="14">
    <source>
        <dbReference type="EMBL" id="TBU97348.1"/>
    </source>
</evidence>
<keyword evidence="8" id="KW-0784">Thiamine biosynthesis</keyword>
<protein>
    <recommendedName>
        <fullName evidence="10">Thiamine pyrimidine synthase</fullName>
    </recommendedName>
</protein>
<dbReference type="AlphaFoldDB" id="A0A4Q9RBX9"/>
<organism evidence="14 15">
    <name type="scientific">Stutzerimonas kirkiae</name>
    <dbReference type="NCBI Taxonomy" id="2211392"/>
    <lineage>
        <taxon>Bacteria</taxon>
        <taxon>Pseudomonadati</taxon>
        <taxon>Pseudomonadota</taxon>
        <taxon>Gammaproteobacteria</taxon>
        <taxon>Pseudomonadales</taxon>
        <taxon>Pseudomonadaceae</taxon>
        <taxon>Stutzerimonas</taxon>
    </lineage>
</organism>
<evidence type="ECO:0000256" key="11">
    <source>
        <dbReference type="ARBA" id="ARBA00048179"/>
    </source>
</evidence>
<evidence type="ECO:0000256" key="10">
    <source>
        <dbReference type="ARBA" id="ARBA00033171"/>
    </source>
</evidence>
<comment type="pathway">
    <text evidence="2">Cofactor biosynthesis; thiamine diphosphate biosynthesis.</text>
</comment>
<evidence type="ECO:0000256" key="2">
    <source>
        <dbReference type="ARBA" id="ARBA00004948"/>
    </source>
</evidence>
<accession>A0A4Q9RBX9</accession>
<evidence type="ECO:0000256" key="3">
    <source>
        <dbReference type="ARBA" id="ARBA00009406"/>
    </source>
</evidence>
<comment type="similarity">
    <text evidence="3">Belongs to the NMT1/THI5 family.</text>
</comment>
<keyword evidence="12" id="KW-0732">Signal</keyword>
<comment type="catalytic activity">
    <reaction evidence="11">
        <text>N(6)-(pyridoxal phosphate)-L-lysyl-[4-amino-5-hydroxymethyl-2-methylpyrimidine phosphate synthase] + L-histidyl-[4-amino-5-hydroxymethyl-2-methylpyrimidine phosphate synthase] + 2 Fe(3+) + 4 H2O = L-lysyl-[4-amino-5-hydroxymethyl-2-methylpyrimidine phosphate synthase] + (2S)-2-amino-5-hydroxy-4-oxopentanoyl-[4-amino-5-hydroxymethyl-2-methylpyrimidine phosphate synthase] + 4-amino-2-methyl-5-(phosphooxymethyl)pyrimidine + 3-oxopropanoate + 2 Fe(2+) + 2 H(+)</text>
        <dbReference type="Rhea" id="RHEA:65756"/>
        <dbReference type="Rhea" id="RHEA-COMP:16892"/>
        <dbReference type="Rhea" id="RHEA-COMP:16893"/>
        <dbReference type="Rhea" id="RHEA-COMP:16894"/>
        <dbReference type="Rhea" id="RHEA-COMP:16895"/>
        <dbReference type="ChEBI" id="CHEBI:15377"/>
        <dbReference type="ChEBI" id="CHEBI:15378"/>
        <dbReference type="ChEBI" id="CHEBI:29033"/>
        <dbReference type="ChEBI" id="CHEBI:29034"/>
        <dbReference type="ChEBI" id="CHEBI:29969"/>
        <dbReference type="ChEBI" id="CHEBI:29979"/>
        <dbReference type="ChEBI" id="CHEBI:33190"/>
        <dbReference type="ChEBI" id="CHEBI:58354"/>
        <dbReference type="ChEBI" id="CHEBI:143915"/>
        <dbReference type="ChEBI" id="CHEBI:157692"/>
    </reaction>
    <physiologicalReaction direction="left-to-right" evidence="11">
        <dbReference type="Rhea" id="RHEA:65757"/>
    </physiologicalReaction>
</comment>
<keyword evidence="15" id="KW-1185">Reference proteome</keyword>
<dbReference type="PANTHER" id="PTHR31528">
    <property type="entry name" value="4-AMINO-5-HYDROXYMETHYL-2-METHYLPYRIMIDINE PHOSPHATE SYNTHASE THI11-RELATED"/>
    <property type="match status" value="1"/>
</dbReference>
<comment type="caution">
    <text evidence="14">The sequence shown here is derived from an EMBL/GenBank/DDBJ whole genome shotgun (WGS) entry which is preliminary data.</text>
</comment>
<dbReference type="Pfam" id="PF09084">
    <property type="entry name" value="NMT1"/>
    <property type="match status" value="1"/>
</dbReference>
<dbReference type="OrthoDB" id="286202at2"/>
<gene>
    <name evidence="14" type="ORF">DNJ96_08595</name>
</gene>
<proteinExistence type="inferred from homology"/>
<dbReference type="GO" id="GO:0009228">
    <property type="term" value="P:thiamine biosynthetic process"/>
    <property type="evidence" value="ECO:0007669"/>
    <property type="project" value="UniProtKB-KW"/>
</dbReference>
<dbReference type="InterPro" id="IPR015168">
    <property type="entry name" value="SsuA/THI5"/>
</dbReference>
<evidence type="ECO:0000259" key="13">
    <source>
        <dbReference type="Pfam" id="PF09084"/>
    </source>
</evidence>
<feature type="chain" id="PRO_5020875487" description="Thiamine pyrimidine synthase" evidence="12">
    <location>
        <begin position="22"/>
        <end position="326"/>
    </location>
</feature>
<dbReference type="PANTHER" id="PTHR31528:SF1">
    <property type="entry name" value="4-AMINO-5-HYDROXYMETHYL-2-METHYLPYRIMIDINE PHOSPHATE SYNTHASE THI11-RELATED"/>
    <property type="match status" value="1"/>
</dbReference>
<name>A0A4Q9RBX9_9GAMM</name>
<feature type="domain" description="SsuA/THI5-like" evidence="13">
    <location>
        <begin position="38"/>
        <end position="251"/>
    </location>
</feature>
<dbReference type="EMBL" id="QJUP01000009">
    <property type="protein sequence ID" value="TBU97348.1"/>
    <property type="molecule type" value="Genomic_DNA"/>
</dbReference>
<comment type="subunit">
    <text evidence="4">Homodimer.</text>
</comment>
<dbReference type="GO" id="GO:0046872">
    <property type="term" value="F:metal ion binding"/>
    <property type="evidence" value="ECO:0007669"/>
    <property type="project" value="UniProtKB-KW"/>
</dbReference>
<dbReference type="Proteomes" id="UP000292639">
    <property type="component" value="Unassembled WGS sequence"/>
</dbReference>
<dbReference type="SUPFAM" id="SSF53850">
    <property type="entry name" value="Periplasmic binding protein-like II"/>
    <property type="match status" value="1"/>
</dbReference>
<evidence type="ECO:0000256" key="9">
    <source>
        <dbReference type="ARBA" id="ARBA00023004"/>
    </source>
</evidence>
<evidence type="ECO:0000256" key="4">
    <source>
        <dbReference type="ARBA" id="ARBA00011738"/>
    </source>
</evidence>
<dbReference type="InterPro" id="IPR027939">
    <property type="entry name" value="NMT1/THI5"/>
</dbReference>
<keyword evidence="7" id="KW-0663">Pyridoxal phosphate</keyword>
<evidence type="ECO:0000256" key="6">
    <source>
        <dbReference type="ARBA" id="ARBA00022723"/>
    </source>
</evidence>
<evidence type="ECO:0000313" key="15">
    <source>
        <dbReference type="Proteomes" id="UP000292639"/>
    </source>
</evidence>
<keyword evidence="5" id="KW-0808">Transferase</keyword>
<evidence type="ECO:0000256" key="5">
    <source>
        <dbReference type="ARBA" id="ARBA00022679"/>
    </source>
</evidence>
<keyword evidence="6" id="KW-0479">Metal-binding</keyword>
<sequence length="326" mass="34556">MLKKALVTATLLGLFSTHTLASDKVRWLNDWLPAGDKAVIYLGVESGLFAAEGIEVEIGSARGGSDVITKLATNSADIGSAGLAALLQARAQGEVPVKAVAPIYNKQPDALFTAEGSGITSLADIVGKTVATPTFSASNVVWPLLLERNGIEPGSVKLLKLDPGALAPMLATGKVQATINWVTVAPGFSRALAKNGNKLSVLPWSEYGFEGYGLSLVASQRFLESRPEVAKKFVRAYRKAQAQAIADPAAAAAALKKRVAEVDLQQAEEQLRASIPLMDNEISASEGNTSFDGKRLAITWEWVAKAQEIPLDRLDPSSVVDSRFSE</sequence>
<dbReference type="RefSeq" id="WP_131186161.1">
    <property type="nucleotide sequence ID" value="NZ_QJUO01000050.1"/>
</dbReference>
<reference evidence="14 15" key="1">
    <citation type="submission" date="2018-06" db="EMBL/GenBank/DDBJ databases">
        <title>Three novel Pseudomonas species isolated from symptomatic oak.</title>
        <authorList>
            <person name="Bueno-Gonzalez V."/>
            <person name="Brady C."/>
        </authorList>
    </citation>
    <scope>NUCLEOTIDE SEQUENCE [LARGE SCALE GENOMIC DNA]</scope>
    <source>
        <strain evidence="14 15">P17C</strain>
    </source>
</reference>
<evidence type="ECO:0000256" key="1">
    <source>
        <dbReference type="ARBA" id="ARBA00003469"/>
    </source>
</evidence>
<comment type="function">
    <text evidence="1">Responsible for the formation of the pyrimidine heterocycle in the thiamine biosynthesis pathway. Catalyzes the formation of hydroxymethylpyrimidine phosphate (HMP-P) from histidine and pyridoxal phosphate (PLP). The protein uses PLP and the active site histidine to form HMP-P, generating an inactive enzyme. The enzyme can only undergo a single turnover, which suggests it is a suicide enzyme.</text>
</comment>
<evidence type="ECO:0000256" key="12">
    <source>
        <dbReference type="SAM" id="SignalP"/>
    </source>
</evidence>
<dbReference type="GO" id="GO:0016740">
    <property type="term" value="F:transferase activity"/>
    <property type="evidence" value="ECO:0007669"/>
    <property type="project" value="UniProtKB-KW"/>
</dbReference>
<evidence type="ECO:0000256" key="7">
    <source>
        <dbReference type="ARBA" id="ARBA00022898"/>
    </source>
</evidence>
<evidence type="ECO:0000256" key="8">
    <source>
        <dbReference type="ARBA" id="ARBA00022977"/>
    </source>
</evidence>
<dbReference type="Gene3D" id="3.40.190.10">
    <property type="entry name" value="Periplasmic binding protein-like II"/>
    <property type="match status" value="2"/>
</dbReference>